<evidence type="ECO:0000313" key="1">
    <source>
        <dbReference type="EMBL" id="MCD5310808.1"/>
    </source>
</evidence>
<comment type="caution">
    <text evidence="1">The sequence shown here is derived from an EMBL/GenBank/DDBJ whole genome shotgun (WGS) entry which is preliminary data.</text>
</comment>
<evidence type="ECO:0000313" key="2">
    <source>
        <dbReference type="Proteomes" id="UP001138997"/>
    </source>
</evidence>
<dbReference type="EMBL" id="JAJOMB010000003">
    <property type="protein sequence ID" value="MCD5310808.1"/>
    <property type="molecule type" value="Genomic_DNA"/>
</dbReference>
<proteinExistence type="predicted"/>
<name>A0A9X1NB09_9ACTN</name>
<dbReference type="AlphaFoldDB" id="A0A9X1NB09"/>
<sequence length="171" mass="19685">MNIFSFDAETNGLYGSHWAIGAVVLDEQGEVVDQFGEMVDPDIWVDDPWVRENIVPVVDLPRVDTNQQLLENFWQFWMRHRETSLCVADFGHVVEAHLMRSCVQLDHEARQWKGPYPMHELGTALLFADIDPDINRREFIGRPDLVQHEPVHDSLAAGLGWLKARAMVERP</sequence>
<protein>
    <submittedName>
        <fullName evidence="1">Uncharacterized protein</fullName>
    </submittedName>
</protein>
<keyword evidence="2" id="KW-1185">Reference proteome</keyword>
<gene>
    <name evidence="1" type="ORF">LR394_07875</name>
</gene>
<reference evidence="1" key="1">
    <citation type="submission" date="2021-11" db="EMBL/GenBank/DDBJ databases">
        <title>Streptomyces corallinus and Kineosporia corallina sp. nov., two new coral-derived marine actinobacteria.</title>
        <authorList>
            <person name="Buangrab K."/>
            <person name="Sutthacheep M."/>
            <person name="Yeemin T."/>
            <person name="Harunari E."/>
            <person name="Igarashi Y."/>
            <person name="Sripreechasak P."/>
            <person name="Kanchanasin P."/>
            <person name="Tanasupawat S."/>
            <person name="Phongsopitanun W."/>
        </authorList>
    </citation>
    <scope>NUCLEOTIDE SEQUENCE</scope>
    <source>
        <strain evidence="1">JCM 31032</strain>
    </source>
</reference>
<accession>A0A9X1NB09</accession>
<dbReference type="RefSeq" id="WP_231439984.1">
    <property type="nucleotide sequence ID" value="NZ_JAJOMB010000003.1"/>
</dbReference>
<dbReference type="Proteomes" id="UP001138997">
    <property type="component" value="Unassembled WGS sequence"/>
</dbReference>
<organism evidence="1 2">
    <name type="scientific">Kineosporia babensis</name>
    <dbReference type="NCBI Taxonomy" id="499548"/>
    <lineage>
        <taxon>Bacteria</taxon>
        <taxon>Bacillati</taxon>
        <taxon>Actinomycetota</taxon>
        <taxon>Actinomycetes</taxon>
        <taxon>Kineosporiales</taxon>
        <taxon>Kineosporiaceae</taxon>
        <taxon>Kineosporia</taxon>
    </lineage>
</organism>